<dbReference type="Pfam" id="PF00452">
    <property type="entry name" value="Bcl-2"/>
    <property type="match status" value="1"/>
</dbReference>
<feature type="region of interest" description="Disordered" evidence="19">
    <location>
        <begin position="153"/>
        <end position="204"/>
    </location>
</feature>
<evidence type="ECO:0000256" key="19">
    <source>
        <dbReference type="SAM" id="MobiDB-lite"/>
    </source>
</evidence>
<keyword evidence="13" id="KW-0496">Mitochondrion</keyword>
<dbReference type="GO" id="GO:0005634">
    <property type="term" value="C:nucleus"/>
    <property type="evidence" value="ECO:0007669"/>
    <property type="project" value="UniProtKB-SubCell"/>
</dbReference>
<dbReference type="SMART" id="SM00337">
    <property type="entry name" value="BCL"/>
    <property type="match status" value="1"/>
</dbReference>
<evidence type="ECO:0000313" key="22">
    <source>
        <dbReference type="Proteomes" id="UP000736164"/>
    </source>
</evidence>
<dbReference type="InterPro" id="IPR037496">
    <property type="entry name" value="BEND6-like"/>
</dbReference>
<comment type="caution">
    <text evidence="21">The sequence shown here is derived from an EMBL/GenBank/DDBJ whole genome shotgun (WGS) entry which is preliminary data.</text>
</comment>
<dbReference type="GO" id="GO:0051649">
    <property type="term" value="P:establishment of localization in cell"/>
    <property type="evidence" value="ECO:0007669"/>
    <property type="project" value="UniProtKB-ARBA"/>
</dbReference>
<evidence type="ECO:0000256" key="15">
    <source>
        <dbReference type="ARBA" id="ARBA00023163"/>
    </source>
</evidence>
<feature type="region of interest" description="Disordered" evidence="19">
    <location>
        <begin position="1"/>
        <end position="55"/>
    </location>
</feature>
<dbReference type="GO" id="GO:0097145">
    <property type="term" value="C:BAK complex"/>
    <property type="evidence" value="ECO:0007669"/>
    <property type="project" value="UniProtKB-ARBA"/>
</dbReference>
<organism evidence="21 22">
    <name type="scientific">Atractosteus spatula</name>
    <name type="common">Alligator gar</name>
    <name type="synonym">Lepisosteus spatula</name>
    <dbReference type="NCBI Taxonomy" id="7917"/>
    <lineage>
        <taxon>Eukaryota</taxon>
        <taxon>Metazoa</taxon>
        <taxon>Chordata</taxon>
        <taxon>Craniata</taxon>
        <taxon>Vertebrata</taxon>
        <taxon>Euteleostomi</taxon>
        <taxon>Actinopterygii</taxon>
        <taxon>Neopterygii</taxon>
        <taxon>Holostei</taxon>
        <taxon>Semionotiformes</taxon>
        <taxon>Lepisosteidae</taxon>
        <taxon>Atractosteus</taxon>
    </lineage>
</organism>
<keyword evidence="9" id="KW-0862">Zinc</keyword>
<dbReference type="Pfam" id="PF10523">
    <property type="entry name" value="BEN"/>
    <property type="match status" value="1"/>
</dbReference>
<dbReference type="GO" id="GO:0043065">
    <property type="term" value="P:positive regulation of apoptotic process"/>
    <property type="evidence" value="ECO:0007669"/>
    <property type="project" value="UniProtKB-ARBA"/>
</dbReference>
<comment type="similarity">
    <text evidence="3">Belongs to the Bcl-2 family.</text>
</comment>
<dbReference type="GO" id="GO:0045666">
    <property type="term" value="P:positive regulation of neuron differentiation"/>
    <property type="evidence" value="ECO:0007669"/>
    <property type="project" value="InterPro"/>
</dbReference>
<comment type="subcellular location">
    <subcellularLocation>
        <location evidence="2">Mitochondrion outer membrane</location>
        <topology evidence="2">Single-pass membrane protein</topology>
    </subcellularLocation>
    <subcellularLocation>
        <location evidence="1">Nucleus</location>
    </subcellularLocation>
</comment>
<dbReference type="InterPro" id="IPR020717">
    <property type="entry name" value="Bcl2_BH1_motif_CS"/>
</dbReference>
<dbReference type="InterPro" id="IPR002475">
    <property type="entry name" value="Bcl2-like"/>
</dbReference>
<dbReference type="SMART" id="SM01025">
    <property type="entry name" value="BEN"/>
    <property type="match status" value="1"/>
</dbReference>
<evidence type="ECO:0000313" key="21">
    <source>
        <dbReference type="EMBL" id="MBN3312405.1"/>
    </source>
</evidence>
<dbReference type="GO" id="GO:0003677">
    <property type="term" value="F:DNA binding"/>
    <property type="evidence" value="ECO:0007669"/>
    <property type="project" value="InterPro"/>
</dbReference>
<dbReference type="PRINTS" id="PR01862">
    <property type="entry name" value="BCL2FAMILY"/>
</dbReference>
<keyword evidence="16" id="KW-0539">Nucleus</keyword>
<dbReference type="GO" id="GO:0034220">
    <property type="term" value="P:monoatomic ion transmembrane transport"/>
    <property type="evidence" value="ECO:0007669"/>
    <property type="project" value="UniProtKB-ARBA"/>
</dbReference>
<evidence type="ECO:0000259" key="20">
    <source>
        <dbReference type="PROSITE" id="PS51457"/>
    </source>
</evidence>
<feature type="compositionally biased region" description="Basic and acidic residues" evidence="19">
    <location>
        <begin position="84"/>
        <end position="96"/>
    </location>
</feature>
<dbReference type="Gene3D" id="1.10.10.2590">
    <property type="entry name" value="BEN domain"/>
    <property type="match status" value="1"/>
</dbReference>
<feature type="domain" description="BEN" evidence="20">
    <location>
        <begin position="204"/>
        <end position="306"/>
    </location>
</feature>
<evidence type="ECO:0000256" key="4">
    <source>
        <dbReference type="ARBA" id="ARBA00022491"/>
    </source>
</evidence>
<feature type="compositionally biased region" description="Basic and acidic residues" evidence="19">
    <location>
        <begin position="442"/>
        <end position="456"/>
    </location>
</feature>
<dbReference type="FunFam" id="1.10.437.10:FF:000007">
    <property type="entry name" value="bcl-2 homologous antagonist/killer"/>
    <property type="match status" value="1"/>
</dbReference>
<keyword evidence="11" id="KW-0007">Acetylation</keyword>
<dbReference type="GO" id="GO:0070059">
    <property type="term" value="P:intrinsic apoptotic signaling pathway in response to endoplasmic reticulum stress"/>
    <property type="evidence" value="ECO:0007669"/>
    <property type="project" value="UniProtKB-ARBA"/>
</dbReference>
<evidence type="ECO:0000256" key="18">
    <source>
        <dbReference type="ARBA" id="ARBA00083617"/>
    </source>
</evidence>
<keyword evidence="10" id="KW-1133">Transmembrane helix</keyword>
<dbReference type="GO" id="GO:0034644">
    <property type="term" value="P:cellular response to UV"/>
    <property type="evidence" value="ECO:0007669"/>
    <property type="project" value="UniProtKB-ARBA"/>
</dbReference>
<evidence type="ECO:0000256" key="7">
    <source>
        <dbReference type="ARBA" id="ARBA00022723"/>
    </source>
</evidence>
<keyword evidence="4" id="KW-0678">Repressor</keyword>
<dbReference type="InterPro" id="IPR046371">
    <property type="entry name" value="Bcl-2_BH1-3"/>
</dbReference>
<dbReference type="AlphaFoldDB" id="A0A8J7NGA8"/>
<keyword evidence="14" id="KW-0472">Membrane</keyword>
<keyword evidence="7" id="KW-0479">Metal-binding</keyword>
<evidence type="ECO:0000256" key="12">
    <source>
        <dbReference type="ARBA" id="ARBA00023015"/>
    </source>
</evidence>
<dbReference type="GO" id="GO:0042802">
    <property type="term" value="F:identical protein binding"/>
    <property type="evidence" value="ECO:0007669"/>
    <property type="project" value="UniProtKB-ARBA"/>
</dbReference>
<dbReference type="Proteomes" id="UP000736164">
    <property type="component" value="Unassembled WGS sequence"/>
</dbReference>
<keyword evidence="6" id="KW-0053">Apoptosis</keyword>
<evidence type="ECO:0000256" key="10">
    <source>
        <dbReference type="ARBA" id="ARBA00022989"/>
    </source>
</evidence>
<protein>
    <recommendedName>
        <fullName evidence="17">Bcl-2 homologous antagonist/killer</fullName>
    </recommendedName>
    <alternativeName>
        <fullName evidence="18">Apoptosis regulator BAK</fullName>
    </alternativeName>
</protein>
<dbReference type="InterPro" id="IPR026298">
    <property type="entry name" value="Bcl-2_fam"/>
</dbReference>
<sequence length="735" mass="80810">MQDEGTRVPSGSPAEPGAAVGQRRTFATAYSDSDSESEQEPTRKKPAPDLVAPAPSSINILAQLELSLQREQAEHTDPQVACAERGDSDWGEDEALHQRSKDDLIAEIKALRAQLAQSACETRRLRQCLTVFRVLPKAVRNFTRLVDRAESLLQAPGPGGLDQPSGDPSTLGDAPMYPSPSSLSSASASSSSSPLSTPGSPSAHNRKWIKIEKWQIERFNKSTPQKFVNDMMQSLYTTEFMATHSVTGARSSSSKYRETKPAMDRAEVQAILDVTKHFFPDMTDTLIRRMMGQKLNNCTKKFAASPLTIGVTMVSEVAPVAGHAVGKRRFLAGEGEETAGASWEGQLGALAHMVGETWQCRSALRSAPQGTAQQGYLCSKALMYRMFLCSLTPQQVRSPMRGSALRHCLLKQCTIRWSPTHSPLRPVHAAWPRDMATGGGEDPWKPSQNEDSHESPSPETAARQFHAQRSTERSPERTLPLSSCYFRPVLGTIIDTRLVAWSSHTVQGLMSVFLLVQVAARTLGLFPLLTAATRADGVSGGGSAMMGFPAQTFTEMGGQWDVCWGAPSAAPLAGKEENVAQETEEVFCSYVYYRYNQEREQDGDKLPRDPEIMALHLNSTSTMSRVGQQLAIIGDDINRRYDLSFTSMLSQLALTPENAYNYFCKIAKSLFDSGINWGRVIALLSFGYRMALHVFQQGMTGFLSRIARFISDFLLRHQIAQWIAQQGGWVSGDLE</sequence>
<keyword evidence="5" id="KW-0812">Transmembrane</keyword>
<name>A0A8J7NGA8_ATRSP</name>
<evidence type="ECO:0000256" key="2">
    <source>
        <dbReference type="ARBA" id="ARBA00004572"/>
    </source>
</evidence>
<dbReference type="EMBL" id="JAAWVO010005217">
    <property type="protein sequence ID" value="MBN3312405.1"/>
    <property type="molecule type" value="Genomic_DNA"/>
</dbReference>
<dbReference type="SUPFAM" id="SSF56854">
    <property type="entry name" value="Bcl-2 inhibitors of programmed cell death"/>
    <property type="match status" value="1"/>
</dbReference>
<dbReference type="GO" id="GO:0005783">
    <property type="term" value="C:endoplasmic reticulum"/>
    <property type="evidence" value="ECO:0007669"/>
    <property type="project" value="GOC"/>
</dbReference>
<evidence type="ECO:0000256" key="3">
    <source>
        <dbReference type="ARBA" id="ARBA00009458"/>
    </source>
</evidence>
<dbReference type="GO" id="GO:0046872">
    <property type="term" value="F:metal ion binding"/>
    <property type="evidence" value="ECO:0007669"/>
    <property type="project" value="UniProtKB-KW"/>
</dbReference>
<evidence type="ECO:0000256" key="8">
    <source>
        <dbReference type="ARBA" id="ARBA00022787"/>
    </source>
</evidence>
<dbReference type="PROSITE" id="PS51457">
    <property type="entry name" value="BEN"/>
    <property type="match status" value="1"/>
</dbReference>
<dbReference type="PROSITE" id="PS01080">
    <property type="entry name" value="BH1"/>
    <property type="match status" value="1"/>
</dbReference>
<dbReference type="GO" id="GO:0032469">
    <property type="term" value="P:endoplasmic reticulum calcium ion homeostasis"/>
    <property type="evidence" value="ECO:0007669"/>
    <property type="project" value="UniProtKB-ARBA"/>
</dbReference>
<keyword evidence="22" id="KW-1185">Reference proteome</keyword>
<dbReference type="CDD" id="cd06845">
    <property type="entry name" value="Bcl-2_like"/>
    <property type="match status" value="1"/>
</dbReference>
<dbReference type="GO" id="GO:0005741">
    <property type="term" value="C:mitochondrial outer membrane"/>
    <property type="evidence" value="ECO:0007669"/>
    <property type="project" value="UniProtKB-SubCell"/>
</dbReference>
<dbReference type="GO" id="GO:0003714">
    <property type="term" value="F:transcription corepressor activity"/>
    <property type="evidence" value="ECO:0007669"/>
    <property type="project" value="InterPro"/>
</dbReference>
<dbReference type="GO" id="GO:0051049">
    <property type="term" value="P:regulation of transport"/>
    <property type="evidence" value="ECO:0007669"/>
    <property type="project" value="UniProtKB-ARBA"/>
</dbReference>
<dbReference type="GO" id="GO:0045746">
    <property type="term" value="P:negative regulation of Notch signaling pathway"/>
    <property type="evidence" value="ECO:0007669"/>
    <property type="project" value="InterPro"/>
</dbReference>
<evidence type="ECO:0000256" key="11">
    <source>
        <dbReference type="ARBA" id="ARBA00022990"/>
    </source>
</evidence>
<reference evidence="21" key="1">
    <citation type="journal article" date="2021" name="Cell">
        <title>Tracing the genetic footprints of vertebrate landing in non-teleost ray-finned fishes.</title>
        <authorList>
            <person name="Bi X."/>
            <person name="Wang K."/>
            <person name="Yang L."/>
            <person name="Pan H."/>
            <person name="Jiang H."/>
            <person name="Wei Q."/>
            <person name="Fang M."/>
            <person name="Yu H."/>
            <person name="Zhu C."/>
            <person name="Cai Y."/>
            <person name="He Y."/>
            <person name="Gan X."/>
            <person name="Zeng H."/>
            <person name="Yu D."/>
            <person name="Zhu Y."/>
            <person name="Jiang H."/>
            <person name="Qiu Q."/>
            <person name="Yang H."/>
            <person name="Zhang Y.E."/>
            <person name="Wang W."/>
            <person name="Zhu M."/>
            <person name="He S."/>
            <person name="Zhang G."/>
        </authorList>
    </citation>
    <scope>NUCLEOTIDE SEQUENCE</scope>
    <source>
        <strain evidence="21">Allg_001</strain>
    </source>
</reference>
<evidence type="ECO:0000256" key="16">
    <source>
        <dbReference type="ARBA" id="ARBA00023242"/>
    </source>
</evidence>
<proteinExistence type="inferred from homology"/>
<feature type="non-terminal residue" evidence="21">
    <location>
        <position position="735"/>
    </location>
</feature>
<evidence type="ECO:0000256" key="14">
    <source>
        <dbReference type="ARBA" id="ARBA00023136"/>
    </source>
</evidence>
<accession>A0A8J7NGA8</accession>
<keyword evidence="8" id="KW-1000">Mitochondrion outer membrane</keyword>
<dbReference type="PANTHER" id="PTHR35346:SF1">
    <property type="entry name" value="BEN DOMAIN-CONTAINING PROTEIN 6"/>
    <property type="match status" value="1"/>
</dbReference>
<dbReference type="GO" id="GO:0001836">
    <property type="term" value="P:release of cytochrome c from mitochondria"/>
    <property type="evidence" value="ECO:0007669"/>
    <property type="project" value="UniProtKB-ARBA"/>
</dbReference>
<evidence type="ECO:0000256" key="1">
    <source>
        <dbReference type="ARBA" id="ARBA00004123"/>
    </source>
</evidence>
<dbReference type="InterPro" id="IPR020728">
    <property type="entry name" value="Bcl2_BH3_motif_CS"/>
</dbReference>
<feature type="region of interest" description="Disordered" evidence="19">
    <location>
        <begin position="70"/>
        <end position="96"/>
    </location>
</feature>
<keyword evidence="12" id="KW-0805">Transcription regulation</keyword>
<keyword evidence="15" id="KW-0804">Transcription</keyword>
<evidence type="ECO:0000256" key="17">
    <source>
        <dbReference type="ARBA" id="ARBA00067978"/>
    </source>
</evidence>
<dbReference type="InterPro" id="IPR036834">
    <property type="entry name" value="Bcl-2-like_sf"/>
</dbReference>
<evidence type="ECO:0000256" key="13">
    <source>
        <dbReference type="ARBA" id="ARBA00023128"/>
    </source>
</evidence>
<gene>
    <name evidence="21" type="primary">Bak1</name>
    <name evidence="21" type="ORF">GTO95_0003774</name>
</gene>
<dbReference type="PROSITE" id="PS50062">
    <property type="entry name" value="BCL2_FAMILY"/>
    <property type="match status" value="1"/>
</dbReference>
<feature type="non-terminal residue" evidence="21">
    <location>
        <position position="1"/>
    </location>
</feature>
<dbReference type="Gene3D" id="1.10.437.10">
    <property type="entry name" value="Blc2-like"/>
    <property type="match status" value="1"/>
</dbReference>
<feature type="compositionally biased region" description="Low complexity" evidence="19">
    <location>
        <begin position="179"/>
        <end position="203"/>
    </location>
</feature>
<evidence type="ECO:0000256" key="5">
    <source>
        <dbReference type="ARBA" id="ARBA00022692"/>
    </source>
</evidence>
<dbReference type="PROSITE" id="PS01259">
    <property type="entry name" value="BH3"/>
    <property type="match status" value="1"/>
</dbReference>
<dbReference type="PANTHER" id="PTHR35346">
    <property type="entry name" value="BEN DOMAIN-CONTAINING PROTEIN 6"/>
    <property type="match status" value="1"/>
</dbReference>
<dbReference type="InterPro" id="IPR018379">
    <property type="entry name" value="BEN_domain"/>
</dbReference>
<evidence type="ECO:0000256" key="6">
    <source>
        <dbReference type="ARBA" id="ARBA00022703"/>
    </source>
</evidence>
<evidence type="ECO:0000256" key="9">
    <source>
        <dbReference type="ARBA" id="ARBA00022833"/>
    </source>
</evidence>
<feature type="region of interest" description="Disordered" evidence="19">
    <location>
        <begin position="431"/>
        <end position="476"/>
    </location>
</feature>